<evidence type="ECO:0000256" key="5">
    <source>
        <dbReference type="ARBA" id="ARBA00023242"/>
    </source>
</evidence>
<dbReference type="Proteomes" id="UP001212841">
    <property type="component" value="Unassembled WGS sequence"/>
</dbReference>
<dbReference type="AlphaFoldDB" id="A0AAD5S541"/>
<keyword evidence="9" id="KW-1185">Reference proteome</keyword>
<feature type="compositionally biased region" description="Basic and acidic residues" evidence="7">
    <location>
        <begin position="967"/>
        <end position="984"/>
    </location>
</feature>
<proteinExistence type="inferred from homology"/>
<dbReference type="GO" id="GO:0032040">
    <property type="term" value="C:small-subunit processome"/>
    <property type="evidence" value="ECO:0007669"/>
    <property type="project" value="InterPro"/>
</dbReference>
<gene>
    <name evidence="8" type="primary">NOP14</name>
    <name evidence="8" type="ORF">HK097_002546</name>
</gene>
<comment type="function">
    <text evidence="6">Involved in nucleolar processing of pre-18S ribosomal RNA. Has a role in the nuclear export of 40S pre-ribosomal subunit to the cytoplasm.</text>
</comment>
<evidence type="ECO:0000256" key="3">
    <source>
        <dbReference type="ARBA" id="ARBA00022517"/>
    </source>
</evidence>
<feature type="compositionally biased region" description="Acidic residues" evidence="7">
    <location>
        <begin position="524"/>
        <end position="545"/>
    </location>
</feature>
<evidence type="ECO:0000313" key="8">
    <source>
        <dbReference type="EMBL" id="KAJ3040491.1"/>
    </source>
</evidence>
<protein>
    <submittedName>
        <fullName evidence="8">Nucleolar complex protein 14</fullName>
    </submittedName>
</protein>
<sequence length="1010" mass="112359">MGKPTNPTVKKSGGSALKRLKTSLQSANLIGPQSAHSTKISKKKNSAKRLSELHSARKSAREQLRSMEAKSRESNPFEMKFSKPKYEVLNRKVKGVVGKPGLQRKKGEELRKKTLEVELGRKNKESAFVDRRFGEGDADMSIEDKMLERFMKEKSKRSDRSSTYNLEEESLTHMGHSLADDDAFLDAGLQRVDEDSDDGQIDRDTVKYTHFGGFDDEDEDPNRKKSKNEIMKEVIAKSKMHKRERQKQKEDDQDLAAEVDAELDDIRGLLNIADKSSSSDKPRRAPLPSQAQALAAAGIQAAAPSVGKRSREEDEDNDNDYDQFVRELAYDRRAKPTDRLKTEEEIALEEKERLEKLERDRVRRMQGLPTEDEEKAAAVSDRAKRAKGGKRETQADDLGDEQYGIALDKVLEREEEVPLMYKDGILVNKNVFLSKGRNSGGDGSGDEDEDDEEEESGSEEGSEIESSDEEGEEGEEGSDEEEREDDEGDGEDDSGEEGEEDGTDLETAPPPSRGRKQTVSADALSDEYEEDDGDEGEESDEEGDDTSGTASARTPDPTAAAELPYTFKAPTSHADFLTLTANRSPADVSTIIQRLRVLHNPKLGGNNKAVLETLFGILSEHLEYVASGSNQPESTALDIQILDLLSTHIIQLSQTFPTQISDWALTKVSKLQSRVAKSSKPIWPTVAELVSFKLIGSIFSTSDLVHPVVTPAMIVLGSVLEQGVGRTVVDLGKGLWICEVVFEYQQQSKRYVPELINYLSSMVVALLPSSTEPTSNPPGFFPLNTTPPSAFRIQNLSTPSTKIPFAKLFAPRGKGSKSEDVNTDEVKVALLVGGVQLLGRAARCWNESVGVAFEEVFGPVVEVLKGVDVEALEGVGKETVTTVLTLIEGLIASARLKRRPLQLQKRKPVPIATYVPRFQEHYSIDRKRNDPNTERNNKAKLQFQYKKEFKGAVRELRKDAAFVARKRREEQKEKDVAYKKKMDKLMGQLGSQEGAMRGYEREAKKAKKRR</sequence>
<dbReference type="GO" id="GO:0030490">
    <property type="term" value="P:maturation of SSU-rRNA"/>
    <property type="evidence" value="ECO:0007669"/>
    <property type="project" value="TreeGrafter"/>
</dbReference>
<evidence type="ECO:0000256" key="4">
    <source>
        <dbReference type="ARBA" id="ARBA00022552"/>
    </source>
</evidence>
<feature type="region of interest" description="Disordered" evidence="7">
    <location>
        <begin position="189"/>
        <end position="256"/>
    </location>
</feature>
<dbReference type="EMBL" id="JADGJD010001553">
    <property type="protein sequence ID" value="KAJ3040491.1"/>
    <property type="molecule type" value="Genomic_DNA"/>
</dbReference>
<reference evidence="8" key="1">
    <citation type="submission" date="2020-05" db="EMBL/GenBank/DDBJ databases">
        <title>Phylogenomic resolution of chytrid fungi.</title>
        <authorList>
            <person name="Stajich J.E."/>
            <person name="Amses K."/>
            <person name="Simmons R."/>
            <person name="Seto K."/>
            <person name="Myers J."/>
            <person name="Bonds A."/>
            <person name="Quandt C.A."/>
            <person name="Barry K."/>
            <person name="Liu P."/>
            <person name="Grigoriev I."/>
            <person name="Longcore J.E."/>
            <person name="James T.Y."/>
        </authorList>
    </citation>
    <scope>NUCLEOTIDE SEQUENCE</scope>
    <source>
        <strain evidence="8">JEL0318</strain>
    </source>
</reference>
<dbReference type="PANTHER" id="PTHR23183">
    <property type="entry name" value="NOP14"/>
    <property type="match status" value="1"/>
</dbReference>
<accession>A0AAD5S541</accession>
<feature type="compositionally biased region" description="Basic and acidic residues" evidence="7">
    <location>
        <begin position="49"/>
        <end position="78"/>
    </location>
</feature>
<feature type="region of interest" description="Disordered" evidence="7">
    <location>
        <begin position="26"/>
        <end position="78"/>
    </location>
</feature>
<organism evidence="8 9">
    <name type="scientific">Rhizophlyctis rosea</name>
    <dbReference type="NCBI Taxonomy" id="64517"/>
    <lineage>
        <taxon>Eukaryota</taxon>
        <taxon>Fungi</taxon>
        <taxon>Fungi incertae sedis</taxon>
        <taxon>Chytridiomycota</taxon>
        <taxon>Chytridiomycota incertae sedis</taxon>
        <taxon>Chytridiomycetes</taxon>
        <taxon>Rhizophlyctidales</taxon>
        <taxon>Rhizophlyctidaceae</taxon>
        <taxon>Rhizophlyctis</taxon>
    </lineage>
</organism>
<evidence type="ECO:0000256" key="2">
    <source>
        <dbReference type="ARBA" id="ARBA00007466"/>
    </source>
</evidence>
<dbReference type="Pfam" id="PF04147">
    <property type="entry name" value="Nop14"/>
    <property type="match status" value="1"/>
</dbReference>
<feature type="compositionally biased region" description="Basic and acidic residues" evidence="7">
    <location>
        <begin position="221"/>
        <end position="236"/>
    </location>
</feature>
<feature type="region of interest" description="Disordered" evidence="7">
    <location>
        <begin position="433"/>
        <end position="558"/>
    </location>
</feature>
<comment type="similarity">
    <text evidence="2">Belongs to the NOP14 family.</text>
</comment>
<dbReference type="InterPro" id="IPR007276">
    <property type="entry name" value="Nop14"/>
</dbReference>
<feature type="region of interest" description="Disordered" evidence="7">
    <location>
        <begin position="967"/>
        <end position="1010"/>
    </location>
</feature>
<comment type="caution">
    <text evidence="8">The sequence shown here is derived from an EMBL/GenBank/DDBJ whole genome shotgun (WGS) entry which is preliminary data.</text>
</comment>
<comment type="subcellular location">
    <subcellularLocation>
        <location evidence="1">Nucleus</location>
        <location evidence="1">Nucleolus</location>
    </subcellularLocation>
</comment>
<keyword evidence="3" id="KW-0690">Ribosome biogenesis</keyword>
<dbReference type="GO" id="GO:0030692">
    <property type="term" value="C:Noc4p-Nop14p complex"/>
    <property type="evidence" value="ECO:0007669"/>
    <property type="project" value="TreeGrafter"/>
</dbReference>
<evidence type="ECO:0000256" key="7">
    <source>
        <dbReference type="SAM" id="MobiDB-lite"/>
    </source>
</evidence>
<name>A0AAD5S541_9FUNG</name>
<evidence type="ECO:0000256" key="1">
    <source>
        <dbReference type="ARBA" id="ARBA00004604"/>
    </source>
</evidence>
<keyword evidence="5" id="KW-0539">Nucleus</keyword>
<feature type="compositionally biased region" description="Low complexity" evidence="7">
    <location>
        <begin position="286"/>
        <end position="305"/>
    </location>
</feature>
<feature type="region of interest" description="Disordered" evidence="7">
    <location>
        <begin position="360"/>
        <end position="402"/>
    </location>
</feature>
<feature type="compositionally biased region" description="Acidic residues" evidence="7">
    <location>
        <begin position="444"/>
        <end position="504"/>
    </location>
</feature>
<feature type="region of interest" description="Disordered" evidence="7">
    <location>
        <begin position="272"/>
        <end position="324"/>
    </location>
</feature>
<keyword evidence="4" id="KW-0698">rRNA processing</keyword>
<evidence type="ECO:0000256" key="6">
    <source>
        <dbReference type="ARBA" id="ARBA00024695"/>
    </source>
</evidence>
<evidence type="ECO:0000313" key="9">
    <source>
        <dbReference type="Proteomes" id="UP001212841"/>
    </source>
</evidence>
<dbReference type="PANTHER" id="PTHR23183:SF0">
    <property type="entry name" value="NUCLEOLAR PROTEIN 14"/>
    <property type="match status" value="1"/>
</dbReference>